<evidence type="ECO:0000313" key="2">
    <source>
        <dbReference type="EMBL" id="KAF7140337.1"/>
    </source>
</evidence>
<evidence type="ECO:0000313" key="3">
    <source>
        <dbReference type="Proteomes" id="UP000626092"/>
    </source>
</evidence>
<feature type="compositionally biased region" description="Acidic residues" evidence="1">
    <location>
        <begin position="182"/>
        <end position="195"/>
    </location>
</feature>
<feature type="compositionally biased region" description="Basic and acidic residues" evidence="1">
    <location>
        <begin position="237"/>
        <end position="254"/>
    </location>
</feature>
<comment type="caution">
    <text evidence="2">The sequence shown here is derived from an EMBL/GenBank/DDBJ whole genome shotgun (WGS) entry which is preliminary data.</text>
</comment>
<feature type="region of interest" description="Disordered" evidence="1">
    <location>
        <begin position="179"/>
        <end position="211"/>
    </location>
</feature>
<name>A0A834LHW5_RHOSS</name>
<feature type="region of interest" description="Disordered" evidence="1">
    <location>
        <begin position="31"/>
        <end position="108"/>
    </location>
</feature>
<dbReference type="Proteomes" id="UP000626092">
    <property type="component" value="Unassembled WGS sequence"/>
</dbReference>
<reference evidence="2" key="1">
    <citation type="submission" date="2019-11" db="EMBL/GenBank/DDBJ databases">
        <authorList>
            <person name="Liu Y."/>
            <person name="Hou J."/>
            <person name="Li T.-Q."/>
            <person name="Guan C.-H."/>
            <person name="Wu X."/>
            <person name="Wu H.-Z."/>
            <person name="Ling F."/>
            <person name="Zhang R."/>
            <person name="Shi X.-G."/>
            <person name="Ren J.-P."/>
            <person name="Chen E.-F."/>
            <person name="Sun J.-M."/>
        </authorList>
    </citation>
    <scope>NUCLEOTIDE SEQUENCE</scope>
    <source>
        <strain evidence="2">Adult_tree_wgs_1</strain>
        <tissue evidence="2">Leaves</tissue>
    </source>
</reference>
<dbReference type="EMBL" id="WJXA01000006">
    <property type="protein sequence ID" value="KAF7140337.1"/>
    <property type="molecule type" value="Genomic_DNA"/>
</dbReference>
<feature type="compositionally biased region" description="Basic and acidic residues" evidence="1">
    <location>
        <begin position="196"/>
        <end position="209"/>
    </location>
</feature>
<keyword evidence="3" id="KW-1185">Reference proteome</keyword>
<accession>A0A834LHW5</accession>
<dbReference type="AlphaFoldDB" id="A0A834LHW5"/>
<dbReference type="PANTHER" id="PTHR33448">
    <property type="entry name" value="CHLOROPLAST PROTEIN HCF243-RELATED"/>
    <property type="match status" value="1"/>
</dbReference>
<dbReference type="PANTHER" id="PTHR33448:SF3">
    <property type="entry name" value="OS09G0370000 PROTEIN"/>
    <property type="match status" value="1"/>
</dbReference>
<proteinExistence type="predicted"/>
<gene>
    <name evidence="2" type="ORF">RHSIM_Rhsim06G0083500</name>
</gene>
<sequence>MNNMRSRESKGPLSTDLLVCFPARAHLTLMPKPICSPARPSDSSKRHHQNHNHNQHQHQNQNQHQTNHHLRKLSSRGGGGGHASPLLWSKTKPVGPDISEPTSPKVTCAGQIKVRPKASCKNWQSVMEEIEKLHNDRKQKKKSSSWAEALGFKKDTMQFLTCLRRIRFDFRCFGSFPTSDLTSDEEEEEGDDEVEEYPKKESGEVRKIDEDENSSTVFSKWFMVLQQEKNIPFATKEQTEQRKQSEEYSDKEEPNVAPCGPPPNALLLMRCRSAPAKSWLEEREEEERENQEEEKKEKLEVKKEAKRSRSLAVVMRCDTDFYNFSPDNIVKETWVVGGLRDAISRSRSWKR</sequence>
<feature type="compositionally biased region" description="Basic residues" evidence="1">
    <location>
        <begin position="45"/>
        <end position="56"/>
    </location>
</feature>
<feature type="region of interest" description="Disordered" evidence="1">
    <location>
        <begin position="232"/>
        <end position="264"/>
    </location>
</feature>
<feature type="compositionally biased region" description="Acidic residues" evidence="1">
    <location>
        <begin position="282"/>
        <end position="292"/>
    </location>
</feature>
<feature type="compositionally biased region" description="Basic and acidic residues" evidence="1">
    <location>
        <begin position="293"/>
        <end position="303"/>
    </location>
</feature>
<organism evidence="2 3">
    <name type="scientific">Rhododendron simsii</name>
    <name type="common">Sims's rhododendron</name>
    <dbReference type="NCBI Taxonomy" id="118357"/>
    <lineage>
        <taxon>Eukaryota</taxon>
        <taxon>Viridiplantae</taxon>
        <taxon>Streptophyta</taxon>
        <taxon>Embryophyta</taxon>
        <taxon>Tracheophyta</taxon>
        <taxon>Spermatophyta</taxon>
        <taxon>Magnoliopsida</taxon>
        <taxon>eudicotyledons</taxon>
        <taxon>Gunneridae</taxon>
        <taxon>Pentapetalae</taxon>
        <taxon>asterids</taxon>
        <taxon>Ericales</taxon>
        <taxon>Ericaceae</taxon>
        <taxon>Ericoideae</taxon>
        <taxon>Rhodoreae</taxon>
        <taxon>Rhododendron</taxon>
    </lineage>
</organism>
<feature type="region of interest" description="Disordered" evidence="1">
    <location>
        <begin position="279"/>
        <end position="306"/>
    </location>
</feature>
<evidence type="ECO:0000256" key="1">
    <source>
        <dbReference type="SAM" id="MobiDB-lite"/>
    </source>
</evidence>
<dbReference type="OrthoDB" id="1919674at2759"/>
<protein>
    <submittedName>
        <fullName evidence="2">Uncharacterized protein</fullName>
    </submittedName>
</protein>